<feature type="compositionally biased region" description="Basic residues" evidence="1">
    <location>
        <begin position="164"/>
        <end position="176"/>
    </location>
</feature>
<accession>A0A7R8ZNR9</accession>
<proteinExistence type="predicted"/>
<dbReference type="EMBL" id="OB660736">
    <property type="protein sequence ID" value="CAD7226076.1"/>
    <property type="molecule type" value="Genomic_DNA"/>
</dbReference>
<feature type="compositionally biased region" description="Polar residues" evidence="1">
    <location>
        <begin position="428"/>
        <end position="445"/>
    </location>
</feature>
<feature type="region of interest" description="Disordered" evidence="1">
    <location>
        <begin position="1"/>
        <end position="240"/>
    </location>
</feature>
<feature type="compositionally biased region" description="Low complexity" evidence="1">
    <location>
        <begin position="193"/>
        <end position="205"/>
    </location>
</feature>
<dbReference type="AlphaFoldDB" id="A0A7R8ZNR9"/>
<name>A0A7R8ZNR9_9CRUS</name>
<gene>
    <name evidence="2" type="ORF">CTOB1V02_LOCUS4001</name>
</gene>
<feature type="region of interest" description="Disordered" evidence="1">
    <location>
        <begin position="371"/>
        <end position="398"/>
    </location>
</feature>
<feature type="compositionally biased region" description="Low complexity" evidence="1">
    <location>
        <begin position="385"/>
        <end position="398"/>
    </location>
</feature>
<evidence type="ECO:0000313" key="2">
    <source>
        <dbReference type="EMBL" id="CAD7226076.1"/>
    </source>
</evidence>
<protein>
    <submittedName>
        <fullName evidence="2">Uncharacterized protein</fullName>
    </submittedName>
</protein>
<evidence type="ECO:0000256" key="1">
    <source>
        <dbReference type="SAM" id="MobiDB-lite"/>
    </source>
</evidence>
<sequence>MAADTIIRPCSLPSREDMHAETSPQESATEPKGKWKSKVLSKLEEMLSKEQRRSPSPPPLSPTVHIQDEESNNESLNMQNNAERNRSRSPTPPALKCFSSSASATTSKNPEQMNGPTLANSSRSGLETAASTSSSSSIRVLRARRSREASREIKRFDPSPVVKKASKPGSRSKKKTQQFTSDVYGGPLQAKKNPSSFPIFPSSNLSRRRYAAKGVRPSSSRRGERPVSPSTINPGERPHWGWLKARRGAAAPRPSSSKNADVEPLCWRTRMLPKFPPVDCAGDPFDSSSLDAFLESDGSLDVSFEIPRSFALDGVSHRGIEKIPETKLCQPNKELRNANILTRQDSETLFRPQTSSMCVAIKQEPVEDEVEVKQEVEEDDSSQHSRGSAAGSRSPAPLLTESDILGVLSVLKIPSTEQPKEKKRQFGSIASSSKKAETVGSNPGPSLTKYFPPVKRKRSVDHKKSVAKQKEGRVMPLAPPGTIDVITID</sequence>
<feature type="compositionally biased region" description="Basic and acidic residues" evidence="1">
    <location>
        <begin position="462"/>
        <end position="473"/>
    </location>
</feature>
<feature type="compositionally biased region" description="Polar residues" evidence="1">
    <location>
        <begin position="73"/>
        <end position="82"/>
    </location>
</feature>
<feature type="compositionally biased region" description="Basic and acidic residues" evidence="1">
    <location>
        <begin position="146"/>
        <end position="157"/>
    </location>
</feature>
<feature type="compositionally biased region" description="Basic and acidic residues" evidence="1">
    <location>
        <begin position="41"/>
        <end position="53"/>
    </location>
</feature>
<feature type="compositionally biased region" description="Low complexity" evidence="1">
    <location>
        <begin position="129"/>
        <end position="140"/>
    </location>
</feature>
<feature type="region of interest" description="Disordered" evidence="1">
    <location>
        <begin position="416"/>
        <end position="489"/>
    </location>
</feature>
<organism evidence="2">
    <name type="scientific">Cyprideis torosa</name>
    <dbReference type="NCBI Taxonomy" id="163714"/>
    <lineage>
        <taxon>Eukaryota</taxon>
        <taxon>Metazoa</taxon>
        <taxon>Ecdysozoa</taxon>
        <taxon>Arthropoda</taxon>
        <taxon>Crustacea</taxon>
        <taxon>Oligostraca</taxon>
        <taxon>Ostracoda</taxon>
        <taxon>Podocopa</taxon>
        <taxon>Podocopida</taxon>
        <taxon>Cytherocopina</taxon>
        <taxon>Cytheroidea</taxon>
        <taxon>Cytherideidae</taxon>
        <taxon>Cyprideis</taxon>
    </lineage>
</organism>
<reference evidence="2" key="1">
    <citation type="submission" date="2020-11" db="EMBL/GenBank/DDBJ databases">
        <authorList>
            <person name="Tran Van P."/>
        </authorList>
    </citation>
    <scope>NUCLEOTIDE SEQUENCE</scope>
</reference>
<feature type="compositionally biased region" description="Polar residues" evidence="1">
    <location>
        <begin position="98"/>
        <end position="125"/>
    </location>
</feature>
<feature type="compositionally biased region" description="Acidic residues" evidence="1">
    <location>
        <begin position="371"/>
        <end position="380"/>
    </location>
</feature>